<sequence>MTSGALVSTTILFEWACSVMLIPLSLDSFLTDDTSLMSPLTNCLETELCDRSTGLDFEEPFFATILAFLLAIAFNLALALSVGAGDPDLDCSSGIVTSVPFSVFVVSTLLFLVGLDSRGIGMSFSELDKSFFPDLKRVPRFQRSKVAKCWSCVYFSTMALFNFSSSSILT</sequence>
<keyword evidence="1" id="KW-1133">Transmembrane helix</keyword>
<organism evidence="3 4">
    <name type="scientific">Wickerhamomyces pijperi</name>
    <name type="common">Yeast</name>
    <name type="synonym">Pichia pijperi</name>
    <dbReference type="NCBI Taxonomy" id="599730"/>
    <lineage>
        <taxon>Eukaryota</taxon>
        <taxon>Fungi</taxon>
        <taxon>Dikarya</taxon>
        <taxon>Ascomycota</taxon>
        <taxon>Saccharomycotina</taxon>
        <taxon>Saccharomycetes</taxon>
        <taxon>Phaffomycetales</taxon>
        <taxon>Wickerhamomycetaceae</taxon>
        <taxon>Wickerhamomyces</taxon>
    </lineage>
</organism>
<evidence type="ECO:0000313" key="4">
    <source>
        <dbReference type="Proteomes" id="UP000774326"/>
    </source>
</evidence>
<evidence type="ECO:0000256" key="2">
    <source>
        <dbReference type="SAM" id="SignalP"/>
    </source>
</evidence>
<keyword evidence="1" id="KW-0472">Membrane</keyword>
<keyword evidence="1" id="KW-0812">Transmembrane</keyword>
<evidence type="ECO:0000313" key="3">
    <source>
        <dbReference type="EMBL" id="KAH3683310.1"/>
    </source>
</evidence>
<dbReference type="EMBL" id="JAEUBG010003191">
    <property type="protein sequence ID" value="KAH3683310.1"/>
    <property type="molecule type" value="Genomic_DNA"/>
</dbReference>
<comment type="caution">
    <text evidence="3">The sequence shown here is derived from an EMBL/GenBank/DDBJ whole genome shotgun (WGS) entry which is preliminary data.</text>
</comment>
<dbReference type="Proteomes" id="UP000774326">
    <property type="component" value="Unassembled WGS sequence"/>
</dbReference>
<evidence type="ECO:0000256" key="1">
    <source>
        <dbReference type="SAM" id="Phobius"/>
    </source>
</evidence>
<keyword evidence="4" id="KW-1185">Reference proteome</keyword>
<gene>
    <name evidence="3" type="ORF">WICPIJ_005726</name>
</gene>
<protein>
    <submittedName>
        <fullName evidence="3">Uncharacterized protein</fullName>
    </submittedName>
</protein>
<reference evidence="3" key="1">
    <citation type="journal article" date="2021" name="Open Biol.">
        <title>Shared evolutionary footprints suggest mitochondrial oxidative damage underlies multiple complex I losses in fungi.</title>
        <authorList>
            <person name="Schikora-Tamarit M.A."/>
            <person name="Marcet-Houben M."/>
            <person name="Nosek J."/>
            <person name="Gabaldon T."/>
        </authorList>
    </citation>
    <scope>NUCLEOTIDE SEQUENCE</scope>
    <source>
        <strain evidence="3">CBS2887</strain>
    </source>
</reference>
<reference evidence="3" key="2">
    <citation type="submission" date="2021-01" db="EMBL/GenBank/DDBJ databases">
        <authorList>
            <person name="Schikora-Tamarit M.A."/>
        </authorList>
    </citation>
    <scope>NUCLEOTIDE SEQUENCE</scope>
    <source>
        <strain evidence="3">CBS2887</strain>
    </source>
</reference>
<feature type="signal peptide" evidence="2">
    <location>
        <begin position="1"/>
        <end position="27"/>
    </location>
</feature>
<feature type="transmembrane region" description="Helical" evidence="1">
    <location>
        <begin position="95"/>
        <end position="115"/>
    </location>
</feature>
<accession>A0A9P8Q556</accession>
<proteinExistence type="predicted"/>
<keyword evidence="2" id="KW-0732">Signal</keyword>
<feature type="transmembrane region" description="Helical" evidence="1">
    <location>
        <begin position="61"/>
        <end position="83"/>
    </location>
</feature>
<name>A0A9P8Q556_WICPI</name>
<feature type="chain" id="PRO_5040286422" evidence="2">
    <location>
        <begin position="28"/>
        <end position="170"/>
    </location>
</feature>
<feature type="transmembrane region" description="Helical" evidence="1">
    <location>
        <begin position="146"/>
        <end position="164"/>
    </location>
</feature>
<dbReference type="AlphaFoldDB" id="A0A9P8Q556"/>